<accession>A0ABU6WTR1</accession>
<proteinExistence type="predicted"/>
<dbReference type="CDD" id="cd07816">
    <property type="entry name" value="Bet_v1-like"/>
    <property type="match status" value="1"/>
</dbReference>
<evidence type="ECO:0000259" key="1">
    <source>
        <dbReference type="SMART" id="SM01037"/>
    </source>
</evidence>
<dbReference type="Gene3D" id="3.30.530.20">
    <property type="match status" value="1"/>
</dbReference>
<feature type="domain" description="Bet v I/Major latex protein" evidence="1">
    <location>
        <begin position="3"/>
        <end position="153"/>
    </location>
</feature>
<evidence type="ECO:0000313" key="3">
    <source>
        <dbReference type="Proteomes" id="UP001341840"/>
    </source>
</evidence>
<reference evidence="2 3" key="1">
    <citation type="journal article" date="2023" name="Plants (Basel)">
        <title>Bridging the Gap: Combining Genomics and Transcriptomics Approaches to Understand Stylosanthes scabra, an Orphan Legume from the Brazilian Caatinga.</title>
        <authorList>
            <person name="Ferreira-Neto J.R.C."/>
            <person name="da Silva M.D."/>
            <person name="Binneck E."/>
            <person name="de Melo N.F."/>
            <person name="da Silva R.H."/>
            <person name="de Melo A.L.T.M."/>
            <person name="Pandolfi V."/>
            <person name="Bustamante F.O."/>
            <person name="Brasileiro-Vidal A.C."/>
            <person name="Benko-Iseppon A.M."/>
        </authorList>
    </citation>
    <scope>NUCLEOTIDE SEQUENCE [LARGE SCALE GENOMIC DNA]</scope>
    <source>
        <tissue evidence="2">Leaves</tissue>
    </source>
</reference>
<dbReference type="SMART" id="SM01037">
    <property type="entry name" value="Bet_v_1"/>
    <property type="match status" value="1"/>
</dbReference>
<dbReference type="InterPro" id="IPR000916">
    <property type="entry name" value="Bet_v_I/MLP"/>
</dbReference>
<dbReference type="SUPFAM" id="SSF55961">
    <property type="entry name" value="Bet v1-like"/>
    <property type="match status" value="1"/>
</dbReference>
<dbReference type="EMBL" id="JASCZI010183345">
    <property type="protein sequence ID" value="MED6189300.1"/>
    <property type="molecule type" value="Genomic_DNA"/>
</dbReference>
<protein>
    <recommendedName>
        <fullName evidence="1">Bet v I/Major latex protein domain-containing protein</fullName>
    </recommendedName>
</protein>
<dbReference type="PRINTS" id="PR00634">
    <property type="entry name" value="BETALLERGEN"/>
</dbReference>
<keyword evidence="3" id="KW-1185">Reference proteome</keyword>
<sequence>MAGVFGKLEVEIEVKSNVENFWGIVKDFPTISKVIPHYKIIEITEGDGKVPGSIIKATVDLGSDEKAVVTERIEGVDDAKRTLTYSVIDGDLLKYVKSYKGCVSVTPKVDNNGSIVKWSCDYEKASQDAPEPIFIKDFVTKMFSKFDDYLLSA</sequence>
<comment type="caution">
    <text evidence="2">The sequence shown here is derived from an EMBL/GenBank/DDBJ whole genome shotgun (WGS) entry which is preliminary data.</text>
</comment>
<evidence type="ECO:0000313" key="2">
    <source>
        <dbReference type="EMBL" id="MED6189300.1"/>
    </source>
</evidence>
<dbReference type="InterPro" id="IPR024949">
    <property type="entry name" value="Bet_v_I_allergen"/>
</dbReference>
<dbReference type="PANTHER" id="PTHR31907">
    <property type="entry name" value="MLP-LIKE PROTEIN 423"/>
    <property type="match status" value="1"/>
</dbReference>
<gene>
    <name evidence="2" type="ORF">PIB30_094617</name>
</gene>
<dbReference type="Proteomes" id="UP001341840">
    <property type="component" value="Unassembled WGS sequence"/>
</dbReference>
<organism evidence="2 3">
    <name type="scientific">Stylosanthes scabra</name>
    <dbReference type="NCBI Taxonomy" id="79078"/>
    <lineage>
        <taxon>Eukaryota</taxon>
        <taxon>Viridiplantae</taxon>
        <taxon>Streptophyta</taxon>
        <taxon>Embryophyta</taxon>
        <taxon>Tracheophyta</taxon>
        <taxon>Spermatophyta</taxon>
        <taxon>Magnoliopsida</taxon>
        <taxon>eudicotyledons</taxon>
        <taxon>Gunneridae</taxon>
        <taxon>Pentapetalae</taxon>
        <taxon>rosids</taxon>
        <taxon>fabids</taxon>
        <taxon>Fabales</taxon>
        <taxon>Fabaceae</taxon>
        <taxon>Papilionoideae</taxon>
        <taxon>50 kb inversion clade</taxon>
        <taxon>dalbergioids sensu lato</taxon>
        <taxon>Dalbergieae</taxon>
        <taxon>Pterocarpus clade</taxon>
        <taxon>Stylosanthes</taxon>
    </lineage>
</organism>
<dbReference type="InterPro" id="IPR051761">
    <property type="entry name" value="MLP-like_ligand-binding"/>
</dbReference>
<dbReference type="InterPro" id="IPR023393">
    <property type="entry name" value="START-like_dom_sf"/>
</dbReference>
<name>A0ABU6WTR1_9FABA</name>
<dbReference type="Pfam" id="PF00407">
    <property type="entry name" value="Bet_v_1"/>
    <property type="match status" value="1"/>
</dbReference>